<dbReference type="InterPro" id="IPR053157">
    <property type="entry name" value="Sterol_Uptake_Regulator"/>
</dbReference>
<dbReference type="GO" id="GO:0001228">
    <property type="term" value="F:DNA-binding transcription activator activity, RNA polymerase II-specific"/>
    <property type="evidence" value="ECO:0007669"/>
    <property type="project" value="TreeGrafter"/>
</dbReference>
<proteinExistence type="predicted"/>
<dbReference type="PROSITE" id="PS50048">
    <property type="entry name" value="ZN2_CY6_FUNGAL_2"/>
    <property type="match status" value="1"/>
</dbReference>
<dbReference type="SUPFAM" id="SSF57701">
    <property type="entry name" value="Zn2/Cys6 DNA-binding domain"/>
    <property type="match status" value="1"/>
</dbReference>
<dbReference type="PANTHER" id="PTHR47784">
    <property type="entry name" value="STEROL UPTAKE CONTROL PROTEIN 2"/>
    <property type="match status" value="1"/>
</dbReference>
<protein>
    <recommendedName>
        <fullName evidence="2">Zn(2)-C6 fungal-type domain-containing protein</fullName>
    </recommendedName>
</protein>
<keyword evidence="1" id="KW-0539">Nucleus</keyword>
<dbReference type="CDD" id="cd00067">
    <property type="entry name" value="GAL4"/>
    <property type="match status" value="1"/>
</dbReference>
<organism evidence="3 4">
    <name type="scientific">Cochliobolus sativus</name>
    <name type="common">Common root rot and spot blotch fungus</name>
    <name type="synonym">Bipolaris sorokiniana</name>
    <dbReference type="NCBI Taxonomy" id="45130"/>
    <lineage>
        <taxon>Eukaryota</taxon>
        <taxon>Fungi</taxon>
        <taxon>Dikarya</taxon>
        <taxon>Ascomycota</taxon>
        <taxon>Pezizomycotina</taxon>
        <taxon>Dothideomycetes</taxon>
        <taxon>Pleosporomycetidae</taxon>
        <taxon>Pleosporales</taxon>
        <taxon>Pleosporineae</taxon>
        <taxon>Pleosporaceae</taxon>
        <taxon>Bipolaris</taxon>
    </lineage>
</organism>
<dbReference type="Gene3D" id="4.10.240.10">
    <property type="entry name" value="Zn(2)-C6 fungal-type DNA-binding domain"/>
    <property type="match status" value="1"/>
</dbReference>
<dbReference type="InterPro" id="IPR036864">
    <property type="entry name" value="Zn2-C6_fun-type_DNA-bd_sf"/>
</dbReference>
<comment type="caution">
    <text evidence="3">The sequence shown here is derived from an EMBL/GenBank/DDBJ whole genome shotgun (WGS) entry which is preliminary data.</text>
</comment>
<dbReference type="InterPro" id="IPR001138">
    <property type="entry name" value="Zn2Cys6_DnaBD"/>
</dbReference>
<evidence type="ECO:0000313" key="3">
    <source>
        <dbReference type="EMBL" id="KAF5847166.1"/>
    </source>
</evidence>
<dbReference type="SMART" id="SM00066">
    <property type="entry name" value="GAL4"/>
    <property type="match status" value="1"/>
</dbReference>
<dbReference type="Pfam" id="PF00172">
    <property type="entry name" value="Zn_clus"/>
    <property type="match status" value="1"/>
</dbReference>
<dbReference type="Proteomes" id="UP000624244">
    <property type="component" value="Unassembled WGS sequence"/>
</dbReference>
<evidence type="ECO:0000256" key="1">
    <source>
        <dbReference type="ARBA" id="ARBA00023242"/>
    </source>
</evidence>
<evidence type="ECO:0000313" key="4">
    <source>
        <dbReference type="Proteomes" id="UP000624244"/>
    </source>
</evidence>
<dbReference type="EMBL" id="WNKQ01000014">
    <property type="protein sequence ID" value="KAF5847166.1"/>
    <property type="molecule type" value="Genomic_DNA"/>
</dbReference>
<accession>A0A8H5ZBG6</accession>
<dbReference type="AlphaFoldDB" id="A0A8H5ZBG6"/>
<dbReference type="PANTHER" id="PTHR47784:SF5">
    <property type="entry name" value="STEROL UPTAKE CONTROL PROTEIN 2"/>
    <property type="match status" value="1"/>
</dbReference>
<name>A0A8H5ZBG6_COCSA</name>
<gene>
    <name evidence="3" type="ORF">GGP41_003493</name>
</gene>
<feature type="domain" description="Zn(2)-C6 fungal-type" evidence="2">
    <location>
        <begin position="13"/>
        <end position="43"/>
    </location>
</feature>
<dbReference type="OMA" id="DSLRCRQ"/>
<sequence length="386" mass="43661">MPLRKSHSKSRFGCLPCKKRHIKCGEESPSCNNCTNRRVQCVYKSPHTADEVSSRSSISMSGSETLFGEPNVARTPITVTRAQELHLMAHYITSTSETMSHGKEDIHVWQQIIPDEAIHHEFLLNGILALSSLHYAWKFPDSKLVYSEIAMNYHASALKGFRDALNCITDENRCALFAFSVILNVLALAFPNICPTSEQSSREDSVVILIELLQGLQFIIRGPEDFRIHLEKYAPLWARFVNPVPPPKPADEVATALARLRERTNSIQSSIEAERHRSYLSGIESLEAIFGQMNQDSTYLGQIIGWPTTVGPTLLDLFKQEDPMAQLIFIHYGALLLYTRDRWWGRNTGVRLIESLSRSVSNRHPDWADLMQWANTAAVLVQEDQN</sequence>
<dbReference type="GO" id="GO:0008270">
    <property type="term" value="F:zinc ion binding"/>
    <property type="evidence" value="ECO:0007669"/>
    <property type="project" value="InterPro"/>
</dbReference>
<dbReference type="InterPro" id="IPR021858">
    <property type="entry name" value="Fun_TF"/>
</dbReference>
<evidence type="ECO:0000259" key="2">
    <source>
        <dbReference type="PROSITE" id="PS50048"/>
    </source>
</evidence>
<dbReference type="Pfam" id="PF11951">
    <property type="entry name" value="Fungal_trans_2"/>
    <property type="match status" value="1"/>
</dbReference>
<dbReference type="PROSITE" id="PS00463">
    <property type="entry name" value="ZN2_CY6_FUNGAL_1"/>
    <property type="match status" value="1"/>
</dbReference>
<reference evidence="3" key="1">
    <citation type="submission" date="2019-11" db="EMBL/GenBank/DDBJ databases">
        <title>Bipolaris sorokiniana Genome sequencing.</title>
        <authorList>
            <person name="Wang H."/>
        </authorList>
    </citation>
    <scope>NUCLEOTIDE SEQUENCE</scope>
</reference>